<name>A0A0D2KQG8_HYPSF</name>
<dbReference type="EMBL" id="KN817613">
    <property type="protein sequence ID" value="KJA16867.1"/>
    <property type="molecule type" value="Genomic_DNA"/>
</dbReference>
<dbReference type="Proteomes" id="UP000054270">
    <property type="component" value="Unassembled WGS sequence"/>
</dbReference>
<feature type="signal peptide" evidence="1">
    <location>
        <begin position="1"/>
        <end position="23"/>
    </location>
</feature>
<feature type="chain" id="PRO_5002257165" description="Secreted protein" evidence="1">
    <location>
        <begin position="24"/>
        <end position="72"/>
    </location>
</feature>
<evidence type="ECO:0000313" key="2">
    <source>
        <dbReference type="EMBL" id="KJA16867.1"/>
    </source>
</evidence>
<keyword evidence="1" id="KW-0732">Signal</keyword>
<gene>
    <name evidence="2" type="ORF">HYPSUDRAFT_46902</name>
</gene>
<evidence type="ECO:0000256" key="1">
    <source>
        <dbReference type="SAM" id="SignalP"/>
    </source>
</evidence>
<dbReference type="AlphaFoldDB" id="A0A0D2KQG8"/>
<sequence length="72" mass="7414">MVVSAPLFFCSLLAVLLCRSAIAATLSSTPTSATPCLSWCCSGRASATPTSAPSTVRPLPAVLLRMCCYCVS</sequence>
<accession>A0A0D2KQG8</accession>
<proteinExistence type="predicted"/>
<protein>
    <recommendedName>
        <fullName evidence="4">Secreted protein</fullName>
    </recommendedName>
</protein>
<evidence type="ECO:0000313" key="3">
    <source>
        <dbReference type="Proteomes" id="UP000054270"/>
    </source>
</evidence>
<keyword evidence="3" id="KW-1185">Reference proteome</keyword>
<evidence type="ECO:0008006" key="4">
    <source>
        <dbReference type="Google" id="ProtNLM"/>
    </source>
</evidence>
<reference evidence="3" key="1">
    <citation type="submission" date="2014-04" db="EMBL/GenBank/DDBJ databases">
        <title>Evolutionary Origins and Diversification of the Mycorrhizal Mutualists.</title>
        <authorList>
            <consortium name="DOE Joint Genome Institute"/>
            <consortium name="Mycorrhizal Genomics Consortium"/>
            <person name="Kohler A."/>
            <person name="Kuo A."/>
            <person name="Nagy L.G."/>
            <person name="Floudas D."/>
            <person name="Copeland A."/>
            <person name="Barry K.W."/>
            <person name="Cichocki N."/>
            <person name="Veneault-Fourrey C."/>
            <person name="LaButti K."/>
            <person name="Lindquist E.A."/>
            <person name="Lipzen A."/>
            <person name="Lundell T."/>
            <person name="Morin E."/>
            <person name="Murat C."/>
            <person name="Riley R."/>
            <person name="Ohm R."/>
            <person name="Sun H."/>
            <person name="Tunlid A."/>
            <person name="Henrissat B."/>
            <person name="Grigoriev I.V."/>
            <person name="Hibbett D.S."/>
            <person name="Martin F."/>
        </authorList>
    </citation>
    <scope>NUCLEOTIDE SEQUENCE [LARGE SCALE GENOMIC DNA]</scope>
    <source>
        <strain evidence="3">FD-334 SS-4</strain>
    </source>
</reference>
<organism evidence="2 3">
    <name type="scientific">Hypholoma sublateritium (strain FD-334 SS-4)</name>
    <dbReference type="NCBI Taxonomy" id="945553"/>
    <lineage>
        <taxon>Eukaryota</taxon>
        <taxon>Fungi</taxon>
        <taxon>Dikarya</taxon>
        <taxon>Basidiomycota</taxon>
        <taxon>Agaricomycotina</taxon>
        <taxon>Agaricomycetes</taxon>
        <taxon>Agaricomycetidae</taxon>
        <taxon>Agaricales</taxon>
        <taxon>Agaricineae</taxon>
        <taxon>Strophariaceae</taxon>
        <taxon>Hypholoma</taxon>
    </lineage>
</organism>